<feature type="compositionally biased region" description="Gly residues" evidence="8">
    <location>
        <begin position="469"/>
        <end position="479"/>
    </location>
</feature>
<reference evidence="12" key="1">
    <citation type="journal article" date="2017" name="Gigascience">
        <title>The genome draft of coconut (Cocos nucifera).</title>
        <authorList>
            <person name="Xiao Y."/>
            <person name="Xu P."/>
            <person name="Fan H."/>
            <person name="Baudouin L."/>
            <person name="Xia W."/>
            <person name="Bocs S."/>
            <person name="Xu J."/>
            <person name="Li Q."/>
            <person name="Guo A."/>
            <person name="Zhou L."/>
            <person name="Li J."/>
            <person name="Wu Y."/>
            <person name="Ma Z."/>
            <person name="Armero A."/>
            <person name="Issali A.E."/>
            <person name="Liu N."/>
            <person name="Peng M."/>
            <person name="Yang Y."/>
        </authorList>
    </citation>
    <scope>NUCLEOTIDE SEQUENCE</scope>
    <source>
        <tissue evidence="12">Spear leaf of Hainan Tall coconut</tissue>
    </source>
</reference>
<evidence type="ECO:0000256" key="6">
    <source>
        <dbReference type="ARBA" id="ARBA00023034"/>
    </source>
</evidence>
<comment type="caution">
    <text evidence="12">The sequence shown here is derived from an EMBL/GenBank/DDBJ whole genome shotgun (WGS) entry which is preliminary data.</text>
</comment>
<keyword evidence="3 9" id="KW-0812">Transmembrane</keyword>
<dbReference type="AlphaFoldDB" id="A0A8K0I578"/>
<keyword evidence="7 9" id="KW-0472">Membrane</keyword>
<evidence type="ECO:0008006" key="14">
    <source>
        <dbReference type="Google" id="ProtNLM"/>
    </source>
</evidence>
<evidence type="ECO:0000256" key="4">
    <source>
        <dbReference type="ARBA" id="ARBA00022968"/>
    </source>
</evidence>
<evidence type="ECO:0000259" key="11">
    <source>
        <dbReference type="Pfam" id="PF14416"/>
    </source>
</evidence>
<evidence type="ECO:0000313" key="12">
    <source>
        <dbReference type="EMBL" id="KAG1338071.1"/>
    </source>
</evidence>
<accession>A0A8K0I578</accession>
<feature type="transmembrane region" description="Helical" evidence="9">
    <location>
        <begin position="66"/>
        <end position="84"/>
    </location>
</feature>
<keyword evidence="4" id="KW-0735">Signal-anchor</keyword>
<dbReference type="PANTHER" id="PTHR32285">
    <property type="entry name" value="PROTEIN TRICHOME BIREFRINGENCE-LIKE 9-RELATED"/>
    <property type="match status" value="1"/>
</dbReference>
<keyword evidence="13" id="KW-1185">Reference proteome</keyword>
<protein>
    <recommendedName>
        <fullName evidence="14">Trichome birefringence-like N-terminal domain-containing protein</fullName>
    </recommendedName>
</protein>
<dbReference type="Pfam" id="PF13839">
    <property type="entry name" value="PC-Esterase"/>
    <property type="match status" value="1"/>
</dbReference>
<organism evidence="12 13">
    <name type="scientific">Cocos nucifera</name>
    <name type="common">Coconut palm</name>
    <dbReference type="NCBI Taxonomy" id="13894"/>
    <lineage>
        <taxon>Eukaryota</taxon>
        <taxon>Viridiplantae</taxon>
        <taxon>Streptophyta</taxon>
        <taxon>Embryophyta</taxon>
        <taxon>Tracheophyta</taxon>
        <taxon>Spermatophyta</taxon>
        <taxon>Magnoliopsida</taxon>
        <taxon>Liliopsida</taxon>
        <taxon>Arecaceae</taxon>
        <taxon>Arecoideae</taxon>
        <taxon>Cocoseae</taxon>
        <taxon>Attaleinae</taxon>
        <taxon>Cocos</taxon>
    </lineage>
</organism>
<keyword evidence="5 9" id="KW-1133">Transmembrane helix</keyword>
<dbReference type="GO" id="GO:1990538">
    <property type="term" value="F:xylan O-acetyltransferase activity"/>
    <property type="evidence" value="ECO:0007669"/>
    <property type="project" value="UniProtKB-ARBA"/>
</dbReference>
<evidence type="ECO:0000256" key="8">
    <source>
        <dbReference type="SAM" id="MobiDB-lite"/>
    </source>
</evidence>
<feature type="compositionally biased region" description="Acidic residues" evidence="8">
    <location>
        <begin position="486"/>
        <end position="517"/>
    </location>
</feature>
<keyword evidence="6" id="KW-0333">Golgi apparatus</keyword>
<evidence type="ECO:0000259" key="10">
    <source>
        <dbReference type="Pfam" id="PF13839"/>
    </source>
</evidence>
<evidence type="ECO:0000256" key="5">
    <source>
        <dbReference type="ARBA" id="ARBA00022989"/>
    </source>
</evidence>
<evidence type="ECO:0000256" key="1">
    <source>
        <dbReference type="ARBA" id="ARBA00004323"/>
    </source>
</evidence>
<comment type="similarity">
    <text evidence="2">Belongs to the PC-esterase family. TBL subfamily.</text>
</comment>
<dbReference type="InterPro" id="IPR025846">
    <property type="entry name" value="TBL_N"/>
</dbReference>
<name>A0A8K0I578_COCNU</name>
<dbReference type="OrthoDB" id="2016263at2759"/>
<evidence type="ECO:0000256" key="7">
    <source>
        <dbReference type="ARBA" id="ARBA00023136"/>
    </source>
</evidence>
<reference evidence="12" key="2">
    <citation type="submission" date="2019-07" db="EMBL/GenBank/DDBJ databases">
        <authorList>
            <person name="Yang Y."/>
            <person name="Bocs S."/>
            <person name="Baudouin L."/>
        </authorList>
    </citation>
    <scope>NUCLEOTIDE SEQUENCE</scope>
    <source>
        <tissue evidence="12">Spear leaf of Hainan Tall coconut</tissue>
    </source>
</reference>
<dbReference type="InterPro" id="IPR026057">
    <property type="entry name" value="TBL_C"/>
</dbReference>
<feature type="domain" description="Trichome birefringence-like N-terminal" evidence="11">
    <location>
        <begin position="104"/>
        <end position="158"/>
    </location>
</feature>
<dbReference type="InterPro" id="IPR029962">
    <property type="entry name" value="TBL"/>
</dbReference>
<dbReference type="EMBL" id="CM017875">
    <property type="protein sequence ID" value="KAG1338071.1"/>
    <property type="molecule type" value="Genomic_DNA"/>
</dbReference>
<evidence type="ECO:0000256" key="9">
    <source>
        <dbReference type="SAM" id="Phobius"/>
    </source>
</evidence>
<evidence type="ECO:0000256" key="2">
    <source>
        <dbReference type="ARBA" id="ARBA00007727"/>
    </source>
</evidence>
<evidence type="ECO:0000256" key="3">
    <source>
        <dbReference type="ARBA" id="ARBA00022692"/>
    </source>
</evidence>
<evidence type="ECO:0000313" key="13">
    <source>
        <dbReference type="Proteomes" id="UP000797356"/>
    </source>
</evidence>
<dbReference type="PANTHER" id="PTHR32285:SF11">
    <property type="entry name" value="PROTEIN TRICHOME BIREFRINGENCE-LIKE 34"/>
    <property type="match status" value="1"/>
</dbReference>
<proteinExistence type="inferred from homology"/>
<dbReference type="Proteomes" id="UP000797356">
    <property type="component" value="Chromosome 4"/>
</dbReference>
<feature type="region of interest" description="Disordered" evidence="8">
    <location>
        <begin position="386"/>
        <end position="523"/>
    </location>
</feature>
<feature type="domain" description="Trichome birefringence-like C-terminal" evidence="10">
    <location>
        <begin position="159"/>
        <end position="392"/>
    </location>
</feature>
<dbReference type="GO" id="GO:0000139">
    <property type="term" value="C:Golgi membrane"/>
    <property type="evidence" value="ECO:0007669"/>
    <property type="project" value="UniProtKB-SubCell"/>
</dbReference>
<gene>
    <name evidence="12" type="ORF">COCNU_04G003770</name>
</gene>
<dbReference type="Pfam" id="PF14416">
    <property type="entry name" value="PMR5N"/>
    <property type="match status" value="1"/>
</dbReference>
<comment type="subcellular location">
    <subcellularLocation>
        <location evidence="1">Golgi apparatus membrane</location>
        <topology evidence="1">Single-pass type II membrane protein</topology>
    </subcellularLocation>
</comment>
<sequence length="523" mass="62157">MTQLLTILRRLTCSTLMNLNAAAKNLIRLSRAQRKANIPLKEEGWESEMEKKDQLAMRPWGLRSRFNSILALFLVLIIILAIFITTKDGGRPDILRPVFKSSAENCDLFSGRWVYDNSTYPLYSEKGCKFMSDQSACEKFGRTNLKHQNWRWQPHGCDLPRFNATRLLERLRDKRMAFVGDSLNRNQWISMICLLGASIPDPSKTMETNGSRMSFRVKEFNATVDFYWTPLLVESNSDDPVHHRIPDRIVRAQSIEKHARQWTDADILVFNSYLWWRRDTMKVLWGSFEDKDGIYKEMEARRAYELVLKTWSEWLEFHIDQRKTQMFFMSMSPTHFCSGRGEEWGIPSEQNCYNETEPITKDGYWGRGSDGNMMRTVEETIRGLRDREKQISFKQLRRRKRKRRRRRRKKRRRRRRSKRSRRRRSRRRRKRISRSRRRRRGRRSRRRRSSRRQRRRSRRRRRTEEGKGRGGGGGGGEQEGGAEQREGEEEEIEEELGDGKEEEIEEVGGEEDAEEEERGGGGE</sequence>
<feature type="compositionally biased region" description="Basic residues" evidence="8">
    <location>
        <begin position="395"/>
        <end position="461"/>
    </location>
</feature>